<comment type="subcellular location">
    <subcellularLocation>
        <location evidence="1 8">Cell outer membrane</location>
        <topology evidence="1 8">Multi-pass membrane protein</topology>
    </subcellularLocation>
</comment>
<keyword evidence="4 8" id="KW-0812">Transmembrane</keyword>
<keyword evidence="6 8" id="KW-0472">Membrane</keyword>
<name>A0ABR7TF83_9BACT</name>
<dbReference type="Pfam" id="PF07715">
    <property type="entry name" value="Plug"/>
    <property type="match status" value="1"/>
</dbReference>
<feature type="domain" description="TonB-dependent receptor-like beta-barrel" evidence="10">
    <location>
        <begin position="412"/>
        <end position="977"/>
    </location>
</feature>
<dbReference type="EMBL" id="JACVFC010000001">
    <property type="protein sequence ID" value="MBC9928981.1"/>
    <property type="molecule type" value="Genomic_DNA"/>
</dbReference>
<accession>A0ABR7TF83</accession>
<keyword evidence="13" id="KW-1185">Reference proteome</keyword>
<keyword evidence="3 8" id="KW-1134">Transmembrane beta strand</keyword>
<dbReference type="Pfam" id="PF13715">
    <property type="entry name" value="CarbopepD_reg_2"/>
    <property type="match status" value="1"/>
</dbReference>
<dbReference type="InterPro" id="IPR037066">
    <property type="entry name" value="Plug_dom_sf"/>
</dbReference>
<evidence type="ECO:0000256" key="6">
    <source>
        <dbReference type="ARBA" id="ARBA00023136"/>
    </source>
</evidence>
<dbReference type="InterPro" id="IPR039426">
    <property type="entry name" value="TonB-dep_rcpt-like"/>
</dbReference>
<dbReference type="RefSeq" id="WP_188086135.1">
    <property type="nucleotide sequence ID" value="NZ_JACVFC010000001.1"/>
</dbReference>
<evidence type="ECO:0000259" key="10">
    <source>
        <dbReference type="Pfam" id="PF00593"/>
    </source>
</evidence>
<feature type="domain" description="TonB-dependent receptor plug" evidence="11">
    <location>
        <begin position="117"/>
        <end position="223"/>
    </location>
</feature>
<reference evidence="12 13" key="1">
    <citation type="submission" date="2020-09" db="EMBL/GenBank/DDBJ databases">
        <title>Genome sequences of type strains of Chitinophaga qingshengii and Chitinophaga varians.</title>
        <authorList>
            <person name="Kittiwongwattana C."/>
        </authorList>
    </citation>
    <scope>NUCLEOTIDE SEQUENCE [LARGE SCALE GENOMIC DNA]</scope>
    <source>
        <strain evidence="12 13">JCM 30026</strain>
    </source>
</reference>
<evidence type="ECO:0000256" key="9">
    <source>
        <dbReference type="RuleBase" id="RU003357"/>
    </source>
</evidence>
<dbReference type="SUPFAM" id="SSF49464">
    <property type="entry name" value="Carboxypeptidase regulatory domain-like"/>
    <property type="match status" value="1"/>
</dbReference>
<keyword evidence="5 9" id="KW-0798">TonB box</keyword>
<comment type="similarity">
    <text evidence="8 9">Belongs to the TonB-dependent receptor family.</text>
</comment>
<dbReference type="NCBIfam" id="TIGR04057">
    <property type="entry name" value="SusC_RagA_signa"/>
    <property type="match status" value="1"/>
</dbReference>
<evidence type="ECO:0000256" key="1">
    <source>
        <dbReference type="ARBA" id="ARBA00004571"/>
    </source>
</evidence>
<proteinExistence type="inferred from homology"/>
<evidence type="ECO:0000256" key="3">
    <source>
        <dbReference type="ARBA" id="ARBA00022452"/>
    </source>
</evidence>
<evidence type="ECO:0000256" key="2">
    <source>
        <dbReference type="ARBA" id="ARBA00022448"/>
    </source>
</evidence>
<dbReference type="Gene3D" id="2.170.130.10">
    <property type="entry name" value="TonB-dependent receptor, plug domain"/>
    <property type="match status" value="1"/>
</dbReference>
<keyword evidence="12" id="KW-0675">Receptor</keyword>
<evidence type="ECO:0000256" key="7">
    <source>
        <dbReference type="ARBA" id="ARBA00023237"/>
    </source>
</evidence>
<dbReference type="InterPro" id="IPR023996">
    <property type="entry name" value="TonB-dep_OMP_SusC/RagA"/>
</dbReference>
<dbReference type="InterPro" id="IPR012910">
    <property type="entry name" value="Plug_dom"/>
</dbReference>
<organism evidence="12 13">
    <name type="scientific">Chitinophaga qingshengii</name>
    <dbReference type="NCBI Taxonomy" id="1569794"/>
    <lineage>
        <taxon>Bacteria</taxon>
        <taxon>Pseudomonadati</taxon>
        <taxon>Bacteroidota</taxon>
        <taxon>Chitinophagia</taxon>
        <taxon>Chitinophagales</taxon>
        <taxon>Chitinophagaceae</taxon>
        <taxon>Chitinophaga</taxon>
    </lineage>
</organism>
<evidence type="ECO:0000313" key="12">
    <source>
        <dbReference type="EMBL" id="MBC9928981.1"/>
    </source>
</evidence>
<dbReference type="Pfam" id="PF00593">
    <property type="entry name" value="TonB_dep_Rec_b-barrel"/>
    <property type="match status" value="1"/>
</dbReference>
<keyword evidence="7 8" id="KW-0998">Cell outer membrane</keyword>
<evidence type="ECO:0000256" key="5">
    <source>
        <dbReference type="ARBA" id="ARBA00023077"/>
    </source>
</evidence>
<dbReference type="NCBIfam" id="TIGR04056">
    <property type="entry name" value="OMP_RagA_SusC"/>
    <property type="match status" value="1"/>
</dbReference>
<evidence type="ECO:0000256" key="8">
    <source>
        <dbReference type="PROSITE-ProRule" id="PRU01360"/>
    </source>
</evidence>
<dbReference type="SUPFAM" id="SSF56935">
    <property type="entry name" value="Porins"/>
    <property type="match status" value="1"/>
</dbReference>
<dbReference type="InterPro" id="IPR000531">
    <property type="entry name" value="Beta-barrel_TonB"/>
</dbReference>
<gene>
    <name evidence="12" type="ORF">ICL07_01260</name>
</gene>
<comment type="caution">
    <text evidence="12">The sequence shown here is derived from an EMBL/GenBank/DDBJ whole genome shotgun (WGS) entry which is preliminary data.</text>
</comment>
<dbReference type="Proteomes" id="UP000659124">
    <property type="component" value="Unassembled WGS sequence"/>
</dbReference>
<dbReference type="InterPro" id="IPR036942">
    <property type="entry name" value="Beta-barrel_TonB_sf"/>
</dbReference>
<dbReference type="InterPro" id="IPR023997">
    <property type="entry name" value="TonB-dep_OMP_SusC/RagA_CS"/>
</dbReference>
<sequence>MKNWIQLMSVVILLLLGGATYAQVKVSGRVTDEQGGALPGVTITQPNTKNGTVSGVDGSFTISITGSAPVPLQFSFMGFLTKTVQYSGSGALQVVLQKDEVALKDVVVIGYGTQRRSQVTGAISSIDGKNLAKTQAVDLSTALQGQASGVSVTSPTGAPGTEAVVRIRGIGSLSQSSNPLYIIDGVPMNSGLNTISPNDIASIEVLKDAAAAAIYGSRAANGVILVTTKTGQAGKNEINLDVAYGIARASGLPRMLSTSQFIELQNEAFANDGSATRNQDDPSKLPNTNWLDAVFRQALTQRYNLAFSGGSEKTRYYLAGNVVNQDGTIVNSNFKRYGLRSNVSSEVKSWLRVGENLNLTYDRTQEIGASGDGARPGSLPGVVRYALIRPNALPLYDDKTGFYSDLPPASLYKNPLLYGDGKNPLAIADYRSRTMSKYRLLGNVFAEARFLNDFKLRTDLGTDFYIAEQQQYSGQIPGDRTLMQDKDKGLDKYRNRYTTYNWTNVLSYNHLFNKKHNVGVTLGSEYIAAKTDYLSASRNGYDNRADGTPSLRYLDYGSGQQFNSGNLEEWALMSYFGRVTYAYDNKYMLNVNMRADASSRFGADNRWGYFPSFSAGWNIAHENFMKDLTWLNDLKIRGGWGQLGNQDIGLYPFATIYTTTNNILQVISRGNPDVKWETTTQSNIGVDAGFLNGALTLSVDYFNKQSSGILIQLPSSYTNGDAAPPYVNGAKMSNKGVEITAGYKQAIQKDLSFNIAANVTTLRNKVVSLYKGREQIFSAGSGRVILREGEPISSFYGYKTNGLFQNEQDVANYKNNKGELYQPNAKPGDIRFVDYNNDGKIDDADRTIIGNPNPKLLYSLNAGINYKQFDLTLFFNGVQGNQIYNEADNIINSFDGRGFNNKEDFYKERWHGEGTSNKTPRATFLDPNNNRRASDRYVQNGSYLRLKNVMLGYTLSPALLKRMGFSNARVYVSAQNLFTITKYGGMDPELYTNDNLANYGDMAVGVDMGTYPPSRTYTFGLQFGF</sequence>
<evidence type="ECO:0000259" key="11">
    <source>
        <dbReference type="Pfam" id="PF07715"/>
    </source>
</evidence>
<evidence type="ECO:0000313" key="13">
    <source>
        <dbReference type="Proteomes" id="UP000659124"/>
    </source>
</evidence>
<protein>
    <submittedName>
        <fullName evidence="12">TonB-dependent receptor</fullName>
    </submittedName>
</protein>
<keyword evidence="2 8" id="KW-0813">Transport</keyword>
<dbReference type="InterPro" id="IPR008969">
    <property type="entry name" value="CarboxyPept-like_regulatory"/>
</dbReference>
<dbReference type="PROSITE" id="PS52016">
    <property type="entry name" value="TONB_DEPENDENT_REC_3"/>
    <property type="match status" value="1"/>
</dbReference>
<evidence type="ECO:0000256" key="4">
    <source>
        <dbReference type="ARBA" id="ARBA00022692"/>
    </source>
</evidence>
<dbReference type="Gene3D" id="2.40.170.20">
    <property type="entry name" value="TonB-dependent receptor, beta-barrel domain"/>
    <property type="match status" value="1"/>
</dbReference>